<dbReference type="STRING" id="1586287.BBK82_15310"/>
<dbReference type="KEGG" id="led:BBK82_15310"/>
<name>A0A1B2HYH4_9PSEU</name>
<dbReference type="Proteomes" id="UP000093053">
    <property type="component" value="Chromosome"/>
</dbReference>
<gene>
    <name evidence="1" type="ORF">BBK82_15310</name>
</gene>
<evidence type="ECO:0000313" key="2">
    <source>
        <dbReference type="Proteomes" id="UP000093053"/>
    </source>
</evidence>
<organism evidence="1 2">
    <name type="scientific">Lentzea guizhouensis</name>
    <dbReference type="NCBI Taxonomy" id="1586287"/>
    <lineage>
        <taxon>Bacteria</taxon>
        <taxon>Bacillati</taxon>
        <taxon>Actinomycetota</taxon>
        <taxon>Actinomycetes</taxon>
        <taxon>Pseudonocardiales</taxon>
        <taxon>Pseudonocardiaceae</taxon>
        <taxon>Lentzea</taxon>
    </lineage>
</organism>
<dbReference type="AlphaFoldDB" id="A0A1B2HYH4"/>
<keyword evidence="2" id="KW-1185">Reference proteome</keyword>
<dbReference type="EMBL" id="CP016793">
    <property type="protein sequence ID" value="ANZ42762.1"/>
    <property type="molecule type" value="Genomic_DNA"/>
</dbReference>
<dbReference type="RefSeq" id="WP_065921087.1">
    <property type="nucleotide sequence ID" value="NZ_CP016793.1"/>
</dbReference>
<reference evidence="1 2" key="1">
    <citation type="submission" date="2016-07" db="EMBL/GenBank/DDBJ databases">
        <title>Complete genome sequence of the Lentzea guizhouensis DHS C013.</title>
        <authorList>
            <person name="Cao C."/>
        </authorList>
    </citation>
    <scope>NUCLEOTIDE SEQUENCE [LARGE SCALE GENOMIC DNA]</scope>
    <source>
        <strain evidence="1 2">DHS C013</strain>
    </source>
</reference>
<dbReference type="OrthoDB" id="3078379at2"/>
<protein>
    <submittedName>
        <fullName evidence="1">Uncharacterized protein</fullName>
    </submittedName>
</protein>
<accession>A0A1B2HYH4</accession>
<evidence type="ECO:0000313" key="1">
    <source>
        <dbReference type="EMBL" id="ANZ42762.1"/>
    </source>
</evidence>
<sequence>MYGSVAELRDRGFEHVYVELERYDGPVAGLADVEGVPHYFSRDHDLSTDDHYFVWPADAAAVALEREQWRIFVAWKDRGGQKPHPGQGGVDARYDELQALLEPERAVPDGARRLVAEWSFADDLDERWAPDGADYLVRWREPVGLDRF</sequence>
<proteinExistence type="predicted"/>